<protein>
    <recommendedName>
        <fullName evidence="4">TPR-like protein</fullName>
    </recommendedName>
</protein>
<gene>
    <name evidence="2" type="ORF">FB45DRAFT_873585</name>
</gene>
<evidence type="ECO:0000313" key="3">
    <source>
        <dbReference type="Proteomes" id="UP001221142"/>
    </source>
</evidence>
<name>A0AAD7FFF8_9AGAR</name>
<dbReference type="AlphaFoldDB" id="A0AAD7FFF8"/>
<comment type="caution">
    <text evidence="2">The sequence shown here is derived from an EMBL/GenBank/DDBJ whole genome shotgun (WGS) entry which is preliminary data.</text>
</comment>
<dbReference type="Pfam" id="PF13424">
    <property type="entry name" value="TPR_12"/>
    <property type="match status" value="2"/>
</dbReference>
<reference evidence="2" key="1">
    <citation type="submission" date="2023-03" db="EMBL/GenBank/DDBJ databases">
        <title>Massive genome expansion in bonnet fungi (Mycena s.s.) driven by repeated elements and novel gene families across ecological guilds.</title>
        <authorList>
            <consortium name="Lawrence Berkeley National Laboratory"/>
            <person name="Harder C.B."/>
            <person name="Miyauchi S."/>
            <person name="Viragh M."/>
            <person name="Kuo A."/>
            <person name="Thoen E."/>
            <person name="Andreopoulos B."/>
            <person name="Lu D."/>
            <person name="Skrede I."/>
            <person name="Drula E."/>
            <person name="Henrissat B."/>
            <person name="Morin E."/>
            <person name="Kohler A."/>
            <person name="Barry K."/>
            <person name="LaButti K."/>
            <person name="Morin E."/>
            <person name="Salamov A."/>
            <person name="Lipzen A."/>
            <person name="Mereny Z."/>
            <person name="Hegedus B."/>
            <person name="Baldrian P."/>
            <person name="Stursova M."/>
            <person name="Weitz H."/>
            <person name="Taylor A."/>
            <person name="Grigoriev I.V."/>
            <person name="Nagy L.G."/>
            <person name="Martin F."/>
            <person name="Kauserud H."/>
        </authorList>
    </citation>
    <scope>NUCLEOTIDE SEQUENCE</scope>
    <source>
        <strain evidence="2">9284</strain>
    </source>
</reference>
<dbReference type="SUPFAM" id="SSF52540">
    <property type="entry name" value="P-loop containing nucleoside triphosphate hydrolases"/>
    <property type="match status" value="1"/>
</dbReference>
<dbReference type="InterPro" id="IPR053137">
    <property type="entry name" value="NLR-like"/>
</dbReference>
<dbReference type="InterPro" id="IPR011990">
    <property type="entry name" value="TPR-like_helical_dom_sf"/>
</dbReference>
<dbReference type="PANTHER" id="PTHR46082">
    <property type="entry name" value="ATP/GTP-BINDING PROTEIN-RELATED"/>
    <property type="match status" value="1"/>
</dbReference>
<dbReference type="SUPFAM" id="SSF48452">
    <property type="entry name" value="TPR-like"/>
    <property type="match status" value="3"/>
</dbReference>
<dbReference type="Gene3D" id="3.40.50.300">
    <property type="entry name" value="P-loop containing nucleotide triphosphate hydrolases"/>
    <property type="match status" value="1"/>
</dbReference>
<evidence type="ECO:0000256" key="1">
    <source>
        <dbReference type="SAM" id="MobiDB-lite"/>
    </source>
</evidence>
<dbReference type="InterPro" id="IPR019734">
    <property type="entry name" value="TPR_rpt"/>
</dbReference>
<proteinExistence type="predicted"/>
<keyword evidence="3" id="KW-1185">Reference proteome</keyword>
<dbReference type="Proteomes" id="UP001221142">
    <property type="component" value="Unassembled WGS sequence"/>
</dbReference>
<sequence>MSIPMTEMQTGTHFHIHGGTGGPGGAGNQHGGDGGSGEGGALFYGSQITNLNQEARHQGQIELITSQIFKGRQDILDKMQQYFSQEPKKRRIFVLHGLGGTGKTQAALKFLESIHEFAKRFFVNASSPEALKTSFMNIAISQGFGKTPEAGFQWLISENKEWTLLFDNADDPKLKLSPFFPQCTHGNIIITSRNPQLAAYGPASHSQVGDLDKENAALLLLARAVKEHTDENHTLAMGIVQELSCLPLAIVQAGAYIAKFKCLLDYLDIYRQNREELLRQHPDQTLDDYEWTVYTTWQISFEELSPVAAQFLQFCAVLHHRNIPQSIFANATQWILNNEGNETESMREARKFLQNFVSGSGSWSKQYFRNIVAEIEEYSLIQSQEASGMLDMHPLVHLWCSSTLPDKVTTRACMTNVVGMAIDLGPDAYLERIRMIAHVNMLVPDFTVVNSRFQRQYARVYYDGGKFEQAKGLYELNLRRQRELLGKYHPATLMAMANLAATYGELGRYREAEPLQISVLKEHQKFLGDGHPDTLRAMANLAVTYGQLGRHREAEPLEISVLKEHQKLLGDGHPDTLLAMANLAATYGELGRYREAEPLAISVLKERQKLLGDGHPETLRAMGNLASTYRQLGRYREAEPLEISVLKERQKLLGDGHPDTLRAMSNLAVTYGQLGRHREAEPLEISVLKEHQKLLGDGHPDTLRAMSNLAVTYGQLGRHREAEPLEISVLKEHQKFLGDGHPDTLRAMANLAVTYGQLGRHREAEPLEISVLKEHQKLLGDGHPDTPLAMANLAATYGELGRYREAEPLEISVLKERQKIFGDGHPDTLSAMANLAVTYGQLGRYREAEPLQISVLKERQKIFGDGHPDTLSAMANLAVTYGQLGRYREAEPLEISVLKERQKLLGDDHPHTLRAMANLAMTLYDTGRPRKAENLQLEVVAKCRDVLGTDHPDTVNATKDLRATQHALATAKDSEKPANRISKLLSRVKFPSSKK</sequence>
<dbReference type="InterPro" id="IPR027417">
    <property type="entry name" value="P-loop_NTPase"/>
</dbReference>
<dbReference type="SMART" id="SM00028">
    <property type="entry name" value="TPR"/>
    <property type="match status" value="12"/>
</dbReference>
<feature type="region of interest" description="Disordered" evidence="1">
    <location>
        <begin position="1"/>
        <end position="39"/>
    </location>
</feature>
<dbReference type="PANTHER" id="PTHR46082:SF6">
    <property type="entry name" value="AAA+ ATPASE DOMAIN-CONTAINING PROTEIN-RELATED"/>
    <property type="match status" value="1"/>
</dbReference>
<organism evidence="2 3">
    <name type="scientific">Roridomyces roridus</name>
    <dbReference type="NCBI Taxonomy" id="1738132"/>
    <lineage>
        <taxon>Eukaryota</taxon>
        <taxon>Fungi</taxon>
        <taxon>Dikarya</taxon>
        <taxon>Basidiomycota</taxon>
        <taxon>Agaricomycotina</taxon>
        <taxon>Agaricomycetes</taxon>
        <taxon>Agaricomycetidae</taxon>
        <taxon>Agaricales</taxon>
        <taxon>Marasmiineae</taxon>
        <taxon>Mycenaceae</taxon>
        <taxon>Roridomyces</taxon>
    </lineage>
</organism>
<evidence type="ECO:0000313" key="2">
    <source>
        <dbReference type="EMBL" id="KAJ7615518.1"/>
    </source>
</evidence>
<feature type="compositionally biased region" description="Gly residues" evidence="1">
    <location>
        <begin position="18"/>
        <end position="39"/>
    </location>
</feature>
<evidence type="ECO:0008006" key="4">
    <source>
        <dbReference type="Google" id="ProtNLM"/>
    </source>
</evidence>
<dbReference type="EMBL" id="JARKIF010000024">
    <property type="protein sequence ID" value="KAJ7615518.1"/>
    <property type="molecule type" value="Genomic_DNA"/>
</dbReference>
<accession>A0AAD7FFF8</accession>
<dbReference type="Pfam" id="PF13374">
    <property type="entry name" value="TPR_10"/>
    <property type="match status" value="8"/>
</dbReference>
<dbReference type="PRINTS" id="PR00381">
    <property type="entry name" value="KINESINLIGHT"/>
</dbReference>
<dbReference type="Gene3D" id="1.25.40.10">
    <property type="entry name" value="Tetratricopeptide repeat domain"/>
    <property type="match status" value="3"/>
</dbReference>